<organism evidence="2 3">
    <name type="scientific">Williamsia serinedens</name>
    <dbReference type="NCBI Taxonomy" id="391736"/>
    <lineage>
        <taxon>Bacteria</taxon>
        <taxon>Bacillati</taxon>
        <taxon>Actinomycetota</taxon>
        <taxon>Actinomycetes</taxon>
        <taxon>Mycobacteriales</taxon>
        <taxon>Nocardiaceae</taxon>
        <taxon>Williamsia</taxon>
    </lineage>
</organism>
<evidence type="ECO:0000256" key="1">
    <source>
        <dbReference type="SAM" id="MobiDB-lite"/>
    </source>
</evidence>
<dbReference type="RefSeq" id="WP_253655074.1">
    <property type="nucleotide sequence ID" value="NZ_BAAAOE010000002.1"/>
</dbReference>
<feature type="region of interest" description="Disordered" evidence="1">
    <location>
        <begin position="57"/>
        <end position="91"/>
    </location>
</feature>
<comment type="caution">
    <text evidence="2">The sequence shown here is derived from an EMBL/GenBank/DDBJ whole genome shotgun (WGS) entry which is preliminary data.</text>
</comment>
<keyword evidence="3" id="KW-1185">Reference proteome</keyword>
<evidence type="ECO:0000313" key="2">
    <source>
        <dbReference type="EMBL" id="MCP2161522.1"/>
    </source>
</evidence>
<reference evidence="2 3" key="1">
    <citation type="submission" date="2022-06" db="EMBL/GenBank/DDBJ databases">
        <title>Genomic Encyclopedia of Archaeal and Bacterial Type Strains, Phase II (KMG-II): from individual species to whole genera.</title>
        <authorList>
            <person name="Goeker M."/>
        </authorList>
    </citation>
    <scope>NUCLEOTIDE SEQUENCE [LARGE SCALE GENOMIC DNA]</scope>
    <source>
        <strain evidence="2 3">DSM 45037</strain>
    </source>
</reference>
<proteinExistence type="predicted"/>
<feature type="compositionally biased region" description="Basic and acidic residues" evidence="1">
    <location>
        <begin position="60"/>
        <end position="69"/>
    </location>
</feature>
<dbReference type="EMBL" id="JAMTCG010000004">
    <property type="protein sequence ID" value="MCP2161522.1"/>
    <property type="molecule type" value="Genomic_DNA"/>
</dbReference>
<feature type="compositionally biased region" description="Basic and acidic residues" evidence="1">
    <location>
        <begin position="81"/>
        <end position="91"/>
    </location>
</feature>
<accession>A0ABT1H2Q6</accession>
<evidence type="ECO:0000313" key="3">
    <source>
        <dbReference type="Proteomes" id="UP001205740"/>
    </source>
</evidence>
<gene>
    <name evidence="2" type="ORF">LX12_002717</name>
</gene>
<dbReference type="Proteomes" id="UP001205740">
    <property type="component" value="Unassembled WGS sequence"/>
</dbReference>
<name>A0ABT1H2Q6_9NOCA</name>
<protein>
    <submittedName>
        <fullName evidence="2">Uncharacterized protein</fullName>
    </submittedName>
</protein>
<sequence length="91" mass="9586">MTAEPHPTKDRIVAAVAARDLAAAGLDHTAPGVNVAALYPSPHLNLADDLRQLASFDDAAGPHRADHRGSPPSGSVWLTPRTDHDARQPNP</sequence>